<comment type="similarity">
    <text evidence="11 12">Belongs to the TonB-dependent receptor family.</text>
</comment>
<evidence type="ECO:0000256" key="1">
    <source>
        <dbReference type="ARBA" id="ARBA00004571"/>
    </source>
</evidence>
<protein>
    <submittedName>
        <fullName evidence="16">Iron complex outermembrane receptor protein</fullName>
    </submittedName>
</protein>
<evidence type="ECO:0000313" key="16">
    <source>
        <dbReference type="EMBL" id="TWH89480.1"/>
    </source>
</evidence>
<dbReference type="InterPro" id="IPR036942">
    <property type="entry name" value="Beta-barrel_TonB_sf"/>
</dbReference>
<dbReference type="InterPro" id="IPR039426">
    <property type="entry name" value="TonB-dep_rcpt-like"/>
</dbReference>
<dbReference type="AlphaFoldDB" id="A0A562K231"/>
<feature type="domain" description="TonB-dependent receptor-like beta-barrel" evidence="14">
    <location>
        <begin position="297"/>
        <end position="719"/>
    </location>
</feature>
<keyword evidence="5 11" id="KW-0812">Transmembrane</keyword>
<evidence type="ECO:0000256" key="11">
    <source>
        <dbReference type="PROSITE-ProRule" id="PRU01360"/>
    </source>
</evidence>
<evidence type="ECO:0000259" key="14">
    <source>
        <dbReference type="Pfam" id="PF00593"/>
    </source>
</evidence>
<dbReference type="PANTHER" id="PTHR32552">
    <property type="entry name" value="FERRICHROME IRON RECEPTOR-RELATED"/>
    <property type="match status" value="1"/>
</dbReference>
<accession>A0A562K231</accession>
<dbReference type="Proteomes" id="UP000316624">
    <property type="component" value="Unassembled WGS sequence"/>
</dbReference>
<keyword evidence="10 11" id="KW-0998">Cell outer membrane</keyword>
<evidence type="ECO:0000256" key="9">
    <source>
        <dbReference type="ARBA" id="ARBA00023136"/>
    </source>
</evidence>
<dbReference type="RefSeq" id="WP_145075799.1">
    <property type="nucleotide sequence ID" value="NZ_JACIIY010000040.1"/>
</dbReference>
<keyword evidence="4" id="KW-0410">Iron transport</keyword>
<keyword evidence="6" id="KW-0408">Iron</keyword>
<evidence type="ECO:0000256" key="5">
    <source>
        <dbReference type="ARBA" id="ARBA00022692"/>
    </source>
</evidence>
<evidence type="ECO:0000256" key="2">
    <source>
        <dbReference type="ARBA" id="ARBA00022448"/>
    </source>
</evidence>
<evidence type="ECO:0000256" key="13">
    <source>
        <dbReference type="SAM" id="SignalP"/>
    </source>
</evidence>
<evidence type="ECO:0000259" key="15">
    <source>
        <dbReference type="Pfam" id="PF07715"/>
    </source>
</evidence>
<reference evidence="16 17" key="1">
    <citation type="journal article" date="2015" name="Stand. Genomic Sci.">
        <title>Genomic Encyclopedia of Bacterial and Archaeal Type Strains, Phase III: the genomes of soil and plant-associated and newly described type strains.</title>
        <authorList>
            <person name="Whitman W.B."/>
            <person name="Woyke T."/>
            <person name="Klenk H.P."/>
            <person name="Zhou Y."/>
            <person name="Lilburn T.G."/>
            <person name="Beck B.J."/>
            <person name="De Vos P."/>
            <person name="Vandamme P."/>
            <person name="Eisen J.A."/>
            <person name="Garrity G."/>
            <person name="Hugenholtz P."/>
            <person name="Kyrpides N.C."/>
        </authorList>
    </citation>
    <scope>NUCLEOTIDE SEQUENCE [LARGE SCALE GENOMIC DNA]</scope>
    <source>
        <strain evidence="16 17">CGMCC 1.7748</strain>
    </source>
</reference>
<dbReference type="InterPro" id="IPR000531">
    <property type="entry name" value="Beta-barrel_TonB"/>
</dbReference>
<keyword evidence="3 11" id="KW-1134">Transmembrane beta strand</keyword>
<feature type="domain" description="TonB-dependent receptor plug" evidence="15">
    <location>
        <begin position="55"/>
        <end position="163"/>
    </location>
</feature>
<dbReference type="Pfam" id="PF07715">
    <property type="entry name" value="Plug"/>
    <property type="match status" value="1"/>
</dbReference>
<keyword evidence="9 11" id="KW-0472">Membrane</keyword>
<comment type="subcellular location">
    <subcellularLocation>
        <location evidence="1 11">Cell outer membrane</location>
        <topology evidence="1 11">Multi-pass membrane protein</topology>
    </subcellularLocation>
</comment>
<dbReference type="InterPro" id="IPR012910">
    <property type="entry name" value="Plug_dom"/>
</dbReference>
<evidence type="ECO:0000256" key="10">
    <source>
        <dbReference type="ARBA" id="ARBA00023237"/>
    </source>
</evidence>
<dbReference type="GO" id="GO:0006826">
    <property type="term" value="P:iron ion transport"/>
    <property type="evidence" value="ECO:0007669"/>
    <property type="project" value="UniProtKB-KW"/>
</dbReference>
<proteinExistence type="inferred from homology"/>
<keyword evidence="17" id="KW-1185">Reference proteome</keyword>
<evidence type="ECO:0000256" key="8">
    <source>
        <dbReference type="ARBA" id="ARBA00023077"/>
    </source>
</evidence>
<sequence length="760" mass="82001">MTTTVKALLLTSACVMGPASALAQAPAQPQIETADMATASSSDIIVTARRRAERLQDIPVSVSAYDDETLKRAGVTQLDNLAQVSPGFTAQASPFGGGAMTVTIRSQRQFLPNVVYDPSVPIYFADVVQARLQGTGQALFDLQSVQVLKGPQGTLFGRNSTGGSILLSPTAPTDTVGGYGDLTIGNYDQRRLEAALNLPIAEGALLRVSGIYDTHDGYIDNPNTGRDLDDRHSWALRGFLRLEPAPGIRNDLIIQAARDRGEGSPYKLIAVNPAGPAAFAAAELTALAQRSFYTSFSNSPPNGTRINSLMVVNTTTFDLGGATLKNIFGFRKVKAALYSDLDGSSYSILDINETVRAKQYSNELLLQGALWDNNLEYTLGLFGLQDKGKEGQLTQVFGAGPNNVVKSLDAINSSLAGYAQLTYHLPWLPGVSATVGIRETKDWRKLTTEPRFTSGNCQNLGADNLPLPNNACAVKIKATFDQLTWTLALDWKINRDLLVYVTNRKGYRAGGFVDNANSLATFVPFRPETVIDTEIGLKASWQAGGVRGRTTIAAYYDKYDDIQKSVTDLVPDPANPGNQVFVGTIINAASATIKGFEIEQNFNIADVVDLNLGYAYSDASYDDFVLNSGADYTNAPFASAPKHAITGSVRFHAPAEDKGDFYLQVDGLYKSRTVVGDVTSFNPVNQSIYPTAIIPSYAVFNARVDWENILGRSLNAGIFVRNITNKNYYASGIDPYPTLGITTRLPGAPRTYGVEARVSF</sequence>
<organism evidence="16 17">
    <name type="scientific">Sphingobium wenxiniae (strain DSM 21828 / CGMCC 1.7748 / JZ-1)</name>
    <dbReference type="NCBI Taxonomy" id="595605"/>
    <lineage>
        <taxon>Bacteria</taxon>
        <taxon>Pseudomonadati</taxon>
        <taxon>Pseudomonadota</taxon>
        <taxon>Alphaproteobacteria</taxon>
        <taxon>Sphingomonadales</taxon>
        <taxon>Sphingomonadaceae</taxon>
        <taxon>Sphingobium</taxon>
    </lineage>
</organism>
<dbReference type="GO" id="GO:0009279">
    <property type="term" value="C:cell outer membrane"/>
    <property type="evidence" value="ECO:0007669"/>
    <property type="project" value="UniProtKB-SubCell"/>
</dbReference>
<keyword evidence="16" id="KW-0675">Receptor</keyword>
<feature type="signal peptide" evidence="13">
    <location>
        <begin position="1"/>
        <end position="23"/>
    </location>
</feature>
<keyword evidence="13" id="KW-0732">Signal</keyword>
<dbReference type="Gene3D" id="2.40.170.20">
    <property type="entry name" value="TonB-dependent receptor, beta-barrel domain"/>
    <property type="match status" value="1"/>
</dbReference>
<dbReference type="EMBL" id="VLKK01000030">
    <property type="protein sequence ID" value="TWH89480.1"/>
    <property type="molecule type" value="Genomic_DNA"/>
</dbReference>
<evidence type="ECO:0000313" key="17">
    <source>
        <dbReference type="Proteomes" id="UP000316624"/>
    </source>
</evidence>
<evidence type="ECO:0000256" key="3">
    <source>
        <dbReference type="ARBA" id="ARBA00022452"/>
    </source>
</evidence>
<evidence type="ECO:0000256" key="6">
    <source>
        <dbReference type="ARBA" id="ARBA00023004"/>
    </source>
</evidence>
<gene>
    <name evidence="16" type="ORF">IQ35_03812</name>
</gene>
<name>A0A562K231_SPHWJ</name>
<dbReference type="PROSITE" id="PS52016">
    <property type="entry name" value="TONB_DEPENDENT_REC_3"/>
    <property type="match status" value="1"/>
</dbReference>
<dbReference type="SUPFAM" id="SSF56935">
    <property type="entry name" value="Porins"/>
    <property type="match status" value="1"/>
</dbReference>
<keyword evidence="7" id="KW-0406">Ion transport</keyword>
<dbReference type="Pfam" id="PF00593">
    <property type="entry name" value="TonB_dep_Rec_b-barrel"/>
    <property type="match status" value="1"/>
</dbReference>
<evidence type="ECO:0000256" key="12">
    <source>
        <dbReference type="RuleBase" id="RU003357"/>
    </source>
</evidence>
<evidence type="ECO:0000256" key="4">
    <source>
        <dbReference type="ARBA" id="ARBA00022496"/>
    </source>
</evidence>
<comment type="caution">
    <text evidence="16">The sequence shown here is derived from an EMBL/GenBank/DDBJ whole genome shotgun (WGS) entry which is preliminary data.</text>
</comment>
<feature type="chain" id="PRO_5022061095" evidence="13">
    <location>
        <begin position="24"/>
        <end position="760"/>
    </location>
</feature>
<keyword evidence="8 12" id="KW-0798">TonB box</keyword>
<dbReference type="PANTHER" id="PTHR32552:SF81">
    <property type="entry name" value="TONB-DEPENDENT OUTER MEMBRANE RECEPTOR"/>
    <property type="match status" value="1"/>
</dbReference>
<evidence type="ECO:0000256" key="7">
    <source>
        <dbReference type="ARBA" id="ARBA00023065"/>
    </source>
</evidence>
<keyword evidence="2 11" id="KW-0813">Transport</keyword>